<protein>
    <submittedName>
        <fullName evidence="2">Fur family transcriptional regulator, ferric uptake regulator</fullName>
    </submittedName>
</protein>
<dbReference type="RefSeq" id="WP_073283678.1">
    <property type="nucleotide sequence ID" value="NZ_FRAS01000008.1"/>
</dbReference>
<dbReference type="Pfam" id="PF01475">
    <property type="entry name" value="FUR"/>
    <property type="match status" value="1"/>
</dbReference>
<dbReference type="GO" id="GO:1900376">
    <property type="term" value="P:regulation of secondary metabolite biosynthetic process"/>
    <property type="evidence" value="ECO:0007669"/>
    <property type="project" value="TreeGrafter"/>
</dbReference>
<dbReference type="EMBL" id="FRAS01000008">
    <property type="protein sequence ID" value="SHK97214.1"/>
    <property type="molecule type" value="Genomic_DNA"/>
</dbReference>
<gene>
    <name evidence="2" type="ORF">SAMN02746009_01899</name>
</gene>
<evidence type="ECO:0000313" key="3">
    <source>
        <dbReference type="Proteomes" id="UP000183947"/>
    </source>
</evidence>
<dbReference type="PANTHER" id="PTHR33202">
    <property type="entry name" value="ZINC UPTAKE REGULATION PROTEIN"/>
    <property type="match status" value="1"/>
</dbReference>
<dbReference type="STRING" id="1121959.SAMN02746009_01899"/>
<dbReference type="Gene3D" id="1.10.10.10">
    <property type="entry name" value="Winged helix-like DNA-binding domain superfamily/Winged helix DNA-binding domain"/>
    <property type="match status" value="1"/>
</dbReference>
<reference evidence="3" key="1">
    <citation type="submission" date="2016-11" db="EMBL/GenBank/DDBJ databases">
        <authorList>
            <person name="Varghese N."/>
            <person name="Submissions S."/>
        </authorList>
    </citation>
    <scope>NUCLEOTIDE SEQUENCE [LARGE SCALE GENOMIC DNA]</scope>
    <source>
        <strain evidence="3">DSM 18569</strain>
    </source>
</reference>
<dbReference type="GO" id="GO:0000976">
    <property type="term" value="F:transcription cis-regulatory region binding"/>
    <property type="evidence" value="ECO:0007669"/>
    <property type="project" value="TreeGrafter"/>
</dbReference>
<evidence type="ECO:0000256" key="1">
    <source>
        <dbReference type="PIRSR" id="PIRSR602481-1"/>
    </source>
</evidence>
<dbReference type="GO" id="GO:0045892">
    <property type="term" value="P:negative regulation of DNA-templated transcription"/>
    <property type="evidence" value="ECO:0007669"/>
    <property type="project" value="TreeGrafter"/>
</dbReference>
<dbReference type="GO" id="GO:0008270">
    <property type="term" value="F:zinc ion binding"/>
    <property type="evidence" value="ECO:0007669"/>
    <property type="project" value="TreeGrafter"/>
</dbReference>
<accession>A0A1M6WU94</accession>
<proteinExistence type="predicted"/>
<name>A0A1M6WU94_9BACT</name>
<dbReference type="SUPFAM" id="SSF46785">
    <property type="entry name" value="Winged helix' DNA-binding domain"/>
    <property type="match status" value="1"/>
</dbReference>
<feature type="binding site" evidence="1">
    <location>
        <position position="101"/>
    </location>
    <ligand>
        <name>Zn(2+)</name>
        <dbReference type="ChEBI" id="CHEBI:29105"/>
    </ligand>
</feature>
<dbReference type="InterPro" id="IPR036388">
    <property type="entry name" value="WH-like_DNA-bd_sf"/>
</dbReference>
<dbReference type="PANTHER" id="PTHR33202:SF22">
    <property type="entry name" value="HYDROGEN PEROXIDE SENSITIVE REPRESSOR"/>
    <property type="match status" value="1"/>
</dbReference>
<keyword evidence="1" id="KW-0862">Zinc</keyword>
<feature type="binding site" evidence="1">
    <location>
        <position position="137"/>
    </location>
    <ligand>
        <name>Zn(2+)</name>
        <dbReference type="ChEBI" id="CHEBI:29105"/>
    </ligand>
</feature>
<dbReference type="GO" id="GO:0003700">
    <property type="term" value="F:DNA-binding transcription factor activity"/>
    <property type="evidence" value="ECO:0007669"/>
    <property type="project" value="InterPro"/>
</dbReference>
<dbReference type="InterPro" id="IPR036390">
    <property type="entry name" value="WH_DNA-bd_sf"/>
</dbReference>
<feature type="binding site" evidence="1">
    <location>
        <position position="140"/>
    </location>
    <ligand>
        <name>Zn(2+)</name>
        <dbReference type="ChEBI" id="CHEBI:29105"/>
    </ligand>
</feature>
<dbReference type="OrthoDB" id="594893at2"/>
<evidence type="ECO:0000313" key="2">
    <source>
        <dbReference type="EMBL" id="SHK97214.1"/>
    </source>
</evidence>
<organism evidence="2 3">
    <name type="scientific">Hymenobacter psychrotolerans DSM 18569</name>
    <dbReference type="NCBI Taxonomy" id="1121959"/>
    <lineage>
        <taxon>Bacteria</taxon>
        <taxon>Pseudomonadati</taxon>
        <taxon>Bacteroidota</taxon>
        <taxon>Cytophagia</taxon>
        <taxon>Cytophagales</taxon>
        <taxon>Hymenobacteraceae</taxon>
        <taxon>Hymenobacter</taxon>
    </lineage>
</organism>
<dbReference type="InterPro" id="IPR002481">
    <property type="entry name" value="FUR"/>
</dbReference>
<comment type="cofactor">
    <cofactor evidence="1">
        <name>Zn(2+)</name>
        <dbReference type="ChEBI" id="CHEBI:29105"/>
    </cofactor>
    <text evidence="1">Binds 1 zinc ion per subunit.</text>
</comment>
<keyword evidence="1" id="KW-0479">Metal-binding</keyword>
<keyword evidence="3" id="KW-1185">Reference proteome</keyword>
<dbReference type="AlphaFoldDB" id="A0A1M6WU94"/>
<dbReference type="Proteomes" id="UP000183947">
    <property type="component" value="Unassembled WGS sequence"/>
</dbReference>
<sequence>MPLTTRITETLAQHGLRATPIRRQVLQVLLSKPYALSSNDIEQELGSAGIDRITLYRTLRTFEQQGVIHRVVDATDIIHYASCSVDCTEHAHHDNHVHFKCNACQHTYCLNQVAIPPVVLPGRFQAQRSDLLLSGICNKCQPSQPAAH</sequence>
<feature type="binding site" evidence="1">
    <location>
        <position position="104"/>
    </location>
    <ligand>
        <name>Zn(2+)</name>
        <dbReference type="ChEBI" id="CHEBI:29105"/>
    </ligand>
</feature>